<gene>
    <name evidence="2" type="ORF">PROFUN_15400</name>
</gene>
<sequence>MRQWIYFSGTWIEITDCSGGPPLHIRWAQLERESWMKIQWPSYDIPARFEMLQQSQKILLVSGRHVTSLCQQSLNVFAFLPLYSWCVVLRRRQSPRQSQDETVSAGPYPVLALLQNSKSRDRSRNDTQGLSMITSTGTYTQV</sequence>
<name>A0A2P6MVF2_9EUKA</name>
<feature type="region of interest" description="Disordered" evidence="1">
    <location>
        <begin position="118"/>
        <end position="142"/>
    </location>
</feature>
<evidence type="ECO:0000256" key="1">
    <source>
        <dbReference type="SAM" id="MobiDB-lite"/>
    </source>
</evidence>
<organism evidence="2 3">
    <name type="scientific">Planoprotostelium fungivorum</name>
    <dbReference type="NCBI Taxonomy" id="1890364"/>
    <lineage>
        <taxon>Eukaryota</taxon>
        <taxon>Amoebozoa</taxon>
        <taxon>Evosea</taxon>
        <taxon>Variosea</taxon>
        <taxon>Cavosteliida</taxon>
        <taxon>Cavosteliaceae</taxon>
        <taxon>Planoprotostelium</taxon>
    </lineage>
</organism>
<evidence type="ECO:0000313" key="2">
    <source>
        <dbReference type="EMBL" id="PRP75692.1"/>
    </source>
</evidence>
<proteinExistence type="predicted"/>
<dbReference type="EMBL" id="MDYQ01000368">
    <property type="protein sequence ID" value="PRP75692.1"/>
    <property type="molecule type" value="Genomic_DNA"/>
</dbReference>
<evidence type="ECO:0000313" key="3">
    <source>
        <dbReference type="Proteomes" id="UP000241769"/>
    </source>
</evidence>
<feature type="compositionally biased region" description="Polar residues" evidence="1">
    <location>
        <begin position="126"/>
        <end position="142"/>
    </location>
</feature>
<dbReference type="Proteomes" id="UP000241769">
    <property type="component" value="Unassembled WGS sequence"/>
</dbReference>
<dbReference type="InParanoid" id="A0A2P6MVF2"/>
<comment type="caution">
    <text evidence="2">The sequence shown here is derived from an EMBL/GenBank/DDBJ whole genome shotgun (WGS) entry which is preliminary data.</text>
</comment>
<protein>
    <submittedName>
        <fullName evidence="2">Uncharacterized protein</fullName>
    </submittedName>
</protein>
<reference evidence="2 3" key="1">
    <citation type="journal article" date="2018" name="Genome Biol. Evol.">
        <title>Multiple Roots of Fruiting Body Formation in Amoebozoa.</title>
        <authorList>
            <person name="Hillmann F."/>
            <person name="Forbes G."/>
            <person name="Novohradska S."/>
            <person name="Ferling I."/>
            <person name="Riege K."/>
            <person name="Groth M."/>
            <person name="Westermann M."/>
            <person name="Marz M."/>
            <person name="Spaller T."/>
            <person name="Winckler T."/>
            <person name="Schaap P."/>
            <person name="Glockner G."/>
        </authorList>
    </citation>
    <scope>NUCLEOTIDE SEQUENCE [LARGE SCALE GENOMIC DNA]</scope>
    <source>
        <strain evidence="2 3">Jena</strain>
    </source>
</reference>
<accession>A0A2P6MVF2</accession>
<dbReference type="AlphaFoldDB" id="A0A2P6MVF2"/>
<keyword evidence="3" id="KW-1185">Reference proteome</keyword>